<evidence type="ECO:0000313" key="2">
    <source>
        <dbReference type="EMBL" id="KZV48036.1"/>
    </source>
</evidence>
<dbReference type="Proteomes" id="UP000250235">
    <property type="component" value="Unassembled WGS sequence"/>
</dbReference>
<proteinExistence type="predicted"/>
<protein>
    <recommendedName>
        <fullName evidence="4">DUF4283 domain-containing protein</fullName>
    </recommendedName>
</protein>
<gene>
    <name evidence="2" type="ORF">F511_21457</name>
</gene>
<accession>A0A2Z7CT67</accession>
<feature type="region of interest" description="Disordered" evidence="1">
    <location>
        <begin position="238"/>
        <end position="323"/>
    </location>
</feature>
<dbReference type="PANTHER" id="PTHR31286:SF179">
    <property type="entry name" value="RNASE H TYPE-1 DOMAIN-CONTAINING PROTEIN"/>
    <property type="match status" value="1"/>
</dbReference>
<dbReference type="InterPro" id="IPR040256">
    <property type="entry name" value="At4g02000-like"/>
</dbReference>
<evidence type="ECO:0000256" key="1">
    <source>
        <dbReference type="SAM" id="MobiDB-lite"/>
    </source>
</evidence>
<reference evidence="2 3" key="1">
    <citation type="journal article" date="2015" name="Proc. Natl. Acad. Sci. U.S.A.">
        <title>The resurrection genome of Boea hygrometrica: A blueprint for survival of dehydration.</title>
        <authorList>
            <person name="Xiao L."/>
            <person name="Yang G."/>
            <person name="Zhang L."/>
            <person name="Yang X."/>
            <person name="Zhao S."/>
            <person name="Ji Z."/>
            <person name="Zhou Q."/>
            <person name="Hu M."/>
            <person name="Wang Y."/>
            <person name="Chen M."/>
            <person name="Xu Y."/>
            <person name="Jin H."/>
            <person name="Xiao X."/>
            <person name="Hu G."/>
            <person name="Bao F."/>
            <person name="Hu Y."/>
            <person name="Wan P."/>
            <person name="Li L."/>
            <person name="Deng X."/>
            <person name="Kuang T."/>
            <person name="Xiang C."/>
            <person name="Zhu J.K."/>
            <person name="Oliver M.J."/>
            <person name="He Y."/>
        </authorList>
    </citation>
    <scope>NUCLEOTIDE SEQUENCE [LARGE SCALE GENOMIC DNA]</scope>
    <source>
        <strain evidence="3">cv. XS01</strain>
    </source>
</reference>
<evidence type="ECO:0000313" key="3">
    <source>
        <dbReference type="Proteomes" id="UP000250235"/>
    </source>
</evidence>
<feature type="region of interest" description="Disordered" evidence="1">
    <location>
        <begin position="336"/>
        <end position="365"/>
    </location>
</feature>
<dbReference type="EMBL" id="KQ994503">
    <property type="protein sequence ID" value="KZV48036.1"/>
    <property type="molecule type" value="Genomic_DNA"/>
</dbReference>
<keyword evidence="3" id="KW-1185">Reference proteome</keyword>
<feature type="compositionally biased region" description="Basic residues" evidence="1">
    <location>
        <begin position="288"/>
        <end position="304"/>
    </location>
</feature>
<sequence length="519" mass="56330">FRDVVAPTSPRSDKKSFAEVVNSMEELPQPTMRNGIPGIQFPEEVISSFAEPFKFTLVGKISGRRVTVPNQSIHAAFAKLPLSQSFKLRFLPRNFLIITLTNEGDYSRLWTMGGLHVGALAIRLSKWTPEFKLEAESPIAPVWIRFPELPVHLYNKKGLYALAKILGNPIKIDDFIADETRGSFALVCVELNVLEQHPKQIWVGWGEHSQVINVILERPPSYCLDCKIIGHSTTSCYAHGKNPRPPRSASHTKAAPNSKAPHPPPTPPSPTPPPQPADAPPQPAPTRGRGRGPHRGRGRPRRPVAPRAPSQEATPGTHASHNPFEVLTSLPEETDTTAINPTLDPSPLPTKSVSPNLTQNPAKTLRNDLGGKVALSWDKASPSDALQFPPLIVSGPHPSAKSPSSLDPSICLHIQSGHPNSSPTVSPLQISSSLMSEMISRQGQPSTEIGMVALDVVSHDGSDIHRSSTSCDGTELGRSLPDTDMHNVLKRKMVPDAKLSGLSSQESTRRSTRSHSIST</sequence>
<name>A0A2Z7CT67_9LAMI</name>
<feature type="compositionally biased region" description="Pro residues" evidence="1">
    <location>
        <begin position="261"/>
        <end position="284"/>
    </location>
</feature>
<organism evidence="2 3">
    <name type="scientific">Dorcoceras hygrometricum</name>
    <dbReference type="NCBI Taxonomy" id="472368"/>
    <lineage>
        <taxon>Eukaryota</taxon>
        <taxon>Viridiplantae</taxon>
        <taxon>Streptophyta</taxon>
        <taxon>Embryophyta</taxon>
        <taxon>Tracheophyta</taxon>
        <taxon>Spermatophyta</taxon>
        <taxon>Magnoliopsida</taxon>
        <taxon>eudicotyledons</taxon>
        <taxon>Gunneridae</taxon>
        <taxon>Pentapetalae</taxon>
        <taxon>asterids</taxon>
        <taxon>lamiids</taxon>
        <taxon>Lamiales</taxon>
        <taxon>Gesneriaceae</taxon>
        <taxon>Didymocarpoideae</taxon>
        <taxon>Trichosporeae</taxon>
        <taxon>Loxocarpinae</taxon>
        <taxon>Dorcoceras</taxon>
    </lineage>
</organism>
<dbReference type="AlphaFoldDB" id="A0A2Z7CT67"/>
<feature type="region of interest" description="Disordered" evidence="1">
    <location>
        <begin position="462"/>
        <end position="519"/>
    </location>
</feature>
<evidence type="ECO:0008006" key="4">
    <source>
        <dbReference type="Google" id="ProtNLM"/>
    </source>
</evidence>
<feature type="non-terminal residue" evidence="2">
    <location>
        <position position="1"/>
    </location>
</feature>
<dbReference type="OrthoDB" id="913442at2759"/>
<dbReference type="PANTHER" id="PTHR31286">
    <property type="entry name" value="GLYCINE-RICH CELL WALL STRUCTURAL PROTEIN 1.8-LIKE"/>
    <property type="match status" value="1"/>
</dbReference>
<feature type="compositionally biased region" description="Polar residues" evidence="1">
    <location>
        <begin position="349"/>
        <end position="362"/>
    </location>
</feature>
<feature type="compositionally biased region" description="Polar residues" evidence="1">
    <location>
        <begin position="311"/>
        <end position="320"/>
    </location>
</feature>